<evidence type="ECO:0000256" key="4">
    <source>
        <dbReference type="SAM" id="SignalP"/>
    </source>
</evidence>
<feature type="chain" id="PRO_5036862310" evidence="4">
    <location>
        <begin position="22"/>
        <end position="494"/>
    </location>
</feature>
<keyword evidence="2 6" id="KW-0378">Hydrolase</keyword>
<organism evidence="6 7">
    <name type="scientific">Pelagicoccus mobilis</name>
    <dbReference type="NCBI Taxonomy" id="415221"/>
    <lineage>
        <taxon>Bacteria</taxon>
        <taxon>Pseudomonadati</taxon>
        <taxon>Verrucomicrobiota</taxon>
        <taxon>Opitutia</taxon>
        <taxon>Puniceicoccales</taxon>
        <taxon>Pelagicoccaceae</taxon>
        <taxon>Pelagicoccus</taxon>
    </lineage>
</organism>
<evidence type="ECO:0000259" key="5">
    <source>
        <dbReference type="Pfam" id="PF00884"/>
    </source>
</evidence>
<keyword evidence="4" id="KW-0732">Signal</keyword>
<gene>
    <name evidence="6" type="ORF">JIN87_19055</name>
</gene>
<dbReference type="PANTHER" id="PTHR45953">
    <property type="entry name" value="IDURONATE 2-SULFATASE"/>
    <property type="match status" value="1"/>
</dbReference>
<evidence type="ECO:0000256" key="3">
    <source>
        <dbReference type="SAM" id="MobiDB-lite"/>
    </source>
</evidence>
<evidence type="ECO:0000256" key="1">
    <source>
        <dbReference type="ARBA" id="ARBA00022723"/>
    </source>
</evidence>
<dbReference type="GO" id="GO:0005737">
    <property type="term" value="C:cytoplasm"/>
    <property type="evidence" value="ECO:0007669"/>
    <property type="project" value="TreeGrafter"/>
</dbReference>
<comment type="caution">
    <text evidence="6">The sequence shown here is derived from an EMBL/GenBank/DDBJ whole genome shotgun (WGS) entry which is preliminary data.</text>
</comment>
<evidence type="ECO:0000313" key="6">
    <source>
        <dbReference type="EMBL" id="MBK1878991.1"/>
    </source>
</evidence>
<dbReference type="CDD" id="cd16155">
    <property type="entry name" value="sulfatase_like"/>
    <property type="match status" value="1"/>
</dbReference>
<dbReference type="InterPro" id="IPR000917">
    <property type="entry name" value="Sulfatase_N"/>
</dbReference>
<dbReference type="PANTHER" id="PTHR45953:SF1">
    <property type="entry name" value="IDURONATE 2-SULFATASE"/>
    <property type="match status" value="1"/>
</dbReference>
<dbReference type="Gene3D" id="3.40.720.10">
    <property type="entry name" value="Alkaline Phosphatase, subunit A"/>
    <property type="match status" value="1"/>
</dbReference>
<dbReference type="Proteomes" id="UP000617628">
    <property type="component" value="Unassembled WGS sequence"/>
</dbReference>
<dbReference type="Pfam" id="PF00884">
    <property type="entry name" value="Sulfatase"/>
    <property type="match status" value="1"/>
</dbReference>
<feature type="region of interest" description="Disordered" evidence="3">
    <location>
        <begin position="471"/>
        <end position="494"/>
    </location>
</feature>
<dbReference type="EMBL" id="JAENIL010000039">
    <property type="protein sequence ID" value="MBK1878991.1"/>
    <property type="molecule type" value="Genomic_DNA"/>
</dbReference>
<dbReference type="InterPro" id="IPR017850">
    <property type="entry name" value="Alkaline_phosphatase_core_sf"/>
</dbReference>
<dbReference type="SUPFAM" id="SSF53649">
    <property type="entry name" value="Alkaline phosphatase-like"/>
    <property type="match status" value="1"/>
</dbReference>
<dbReference type="RefSeq" id="WP_200357205.1">
    <property type="nucleotide sequence ID" value="NZ_JAENIL010000039.1"/>
</dbReference>
<dbReference type="AlphaFoldDB" id="A0A934VML9"/>
<proteinExistence type="predicted"/>
<dbReference type="GO" id="GO:0008484">
    <property type="term" value="F:sulfuric ester hydrolase activity"/>
    <property type="evidence" value="ECO:0007669"/>
    <property type="project" value="TreeGrafter"/>
</dbReference>
<evidence type="ECO:0000313" key="7">
    <source>
        <dbReference type="Proteomes" id="UP000617628"/>
    </source>
</evidence>
<feature type="signal peptide" evidence="4">
    <location>
        <begin position="1"/>
        <end position="21"/>
    </location>
</feature>
<sequence>MKHSILTSTLLLLSATFALQAKSEKPNILFIFADDLSYETIGSFGILDIDTPHLDRLAEAGTTFTHSYNMGAYNGAVCVASRAMLNTGRFVWNTFKYDTGKIMNEEADAGKMWSQLMSKAGYRTYMTGKWHVKVKPEKIFDVAANERPGMPKAVPEGYNRPLDEADYEKGWKPWEAKWGGFWEGGKHWSEVVADDSIEFLNDAKDRDEPFFMYLAFNAAHDPRQAPKEYVDRYPLDRIELPNNFTPKYKYQDEIGCGKELRDARLAPFPRTEYSVKVNRQEYFALITHMDDQIGRIIEALEETGQADNTYIVFTADHGLAVGRHGLIGKQNMYDHSVRVPFMIVGPEVEKGAKNEAPIYLQDIMPTALELADAPIPEYVEFKSLLPLLEGKRKKHYDSVYGAYKGQQRMIIKDGWKYITYPTANGTRLYNMEADPFEKNDLSQNPEYASKIKKLHKSLQKLSKELDDPLDYEDPITSWNKVSPPKKTKNNKGGH</sequence>
<name>A0A934VML9_9BACT</name>
<accession>A0A934VML9</accession>
<keyword evidence="7" id="KW-1185">Reference proteome</keyword>
<keyword evidence="1" id="KW-0479">Metal-binding</keyword>
<reference evidence="6" key="1">
    <citation type="submission" date="2021-01" db="EMBL/GenBank/DDBJ databases">
        <title>Modified the classification status of verrucomicrobia.</title>
        <authorList>
            <person name="Feng X."/>
        </authorList>
    </citation>
    <scope>NUCLEOTIDE SEQUENCE</scope>
    <source>
        <strain evidence="6">KCTC 13126</strain>
    </source>
</reference>
<feature type="compositionally biased region" description="Basic residues" evidence="3">
    <location>
        <begin position="483"/>
        <end position="494"/>
    </location>
</feature>
<dbReference type="GO" id="GO:0046872">
    <property type="term" value="F:metal ion binding"/>
    <property type="evidence" value="ECO:0007669"/>
    <property type="project" value="UniProtKB-KW"/>
</dbReference>
<evidence type="ECO:0000256" key="2">
    <source>
        <dbReference type="ARBA" id="ARBA00022801"/>
    </source>
</evidence>
<protein>
    <submittedName>
        <fullName evidence="6">Sulfatase-like hydrolase/transferase</fullName>
    </submittedName>
</protein>
<feature type="domain" description="Sulfatase N-terminal" evidence="5">
    <location>
        <begin position="26"/>
        <end position="372"/>
    </location>
</feature>